<protein>
    <submittedName>
        <fullName evidence="1">Serine protease</fullName>
    </submittedName>
</protein>
<sequence length="1171" mass="122390">MVDPPLVRITDLAGRPRGAGFAADDRGTVVTGHEVVSGLGRLLVHGPGGATSVVDPGSIVELPEANLALLRTEGLGAVPLPVAASGPPAAGAYVRIPAGGWREARVLGRSPVAYVAGGHRHLLDGVLELAVGTDGADALRVGGGAAGGPVLDARTGAVVAVLGTALRAGHRAAGFAMPLRSAVAGAGGRGPLAELLARNAATVPAYGDDLNLGGVLQLAGISVGSDGPGTDGPEPVERPDVVRELDSFTAGAGGEARVLALVGDPGSGRTTELAAFAERRAKGDGAAPTVWLRGADLSEDDASVAQAVGRALARAGRIVAASREEAVAGGVGDISAERIAEVARETGRSLVLLLDGPEEMPPVLAHRLSAWSRGTERWLAACGVRLVVACRAEYWEQAGARFGGDVLYGPAAGGPAALPPCVRIGDLVGDAARRARERLGVPEGALAEREAGHPLSLRLLSEVRAALPGGAAGCPDRDEIFGAYLDLMCLRVAVRLAAPSGVRGRGVRRLAARVAGQVHEAARRSLGPGQGELDRESFEELFPWGARDGVSGWASAVLTEGVLVPAGGGFRFAHEEVADWIQGMHLDVDGALEALVFRRRGDGFPVPRHRAGPVVRALLLIERQLGCAELEGRLRELLPWVLHTPDVGAGRAGGRLAHPAAQGGRLPKARWANQAPPAFEERGSGRSPEAVAADRTGAVAEAEWWGVELVRGVLGRVPDAGAYPGVLETLAERGGFDGAFWMRISVADDTRFDLLRRAVVHDAGEAGGRCLDAVAEALAAEPRRVQQRLTRWFDDERALPALPDATVADAAQALLHTHRHRDLDGLIEALVGCAHPRADELLATLTEEEPSALCRAVDRWAHDERPERRGAAAVYGVRVAARVEDAADRELLRYAAFALLERSSERALHGAALALLVRDPDSRPAYLARALEWFAAGDAQLPADALAPAAATHPEPVFAAFQARLREPGPGLGDILRTLAELADPVLARRAAALVRELAEEWPDAAAGHVATFVDRCLEHGDGARAVMYPLVVGLVSERPPVVRSALTWVLAAPGTTASRALRAELLDVLLEEERDPAVLDALLCAAARDAARRGQARTRDLVHRTGMLLVRTPEGASRFDRLLVELARSVPGFAGLVAGWLAGAPREWTALVGPSSRRMIENLAGVRVPA</sequence>
<keyword evidence="2" id="KW-1185">Reference proteome</keyword>
<dbReference type="Proteomes" id="UP001354931">
    <property type="component" value="Unassembled WGS sequence"/>
</dbReference>
<dbReference type="GO" id="GO:0008233">
    <property type="term" value="F:peptidase activity"/>
    <property type="evidence" value="ECO:0007669"/>
    <property type="project" value="UniProtKB-KW"/>
</dbReference>
<dbReference type="EMBL" id="JAOZYC010000150">
    <property type="protein sequence ID" value="MEB8341760.1"/>
    <property type="molecule type" value="Genomic_DNA"/>
</dbReference>
<dbReference type="SUPFAM" id="SSF50494">
    <property type="entry name" value="Trypsin-like serine proteases"/>
    <property type="match status" value="1"/>
</dbReference>
<dbReference type="Gene3D" id="2.40.10.120">
    <property type="match status" value="1"/>
</dbReference>
<name>A0ABU6FEK7_9ACTN</name>
<proteinExistence type="predicted"/>
<evidence type="ECO:0000313" key="1">
    <source>
        <dbReference type="EMBL" id="MEB8341760.1"/>
    </source>
</evidence>
<evidence type="ECO:0000313" key="2">
    <source>
        <dbReference type="Proteomes" id="UP001354931"/>
    </source>
</evidence>
<accession>A0ABU6FEK7</accession>
<keyword evidence="1" id="KW-0378">Hydrolase</keyword>
<dbReference type="GO" id="GO:0006508">
    <property type="term" value="P:proteolysis"/>
    <property type="evidence" value="ECO:0007669"/>
    <property type="project" value="UniProtKB-KW"/>
</dbReference>
<keyword evidence="1" id="KW-0645">Protease</keyword>
<gene>
    <name evidence="1" type="ORF">OKJ99_30125</name>
</gene>
<dbReference type="SUPFAM" id="SSF52540">
    <property type="entry name" value="P-loop containing nucleoside triphosphate hydrolases"/>
    <property type="match status" value="1"/>
</dbReference>
<dbReference type="Pfam" id="PF13365">
    <property type="entry name" value="Trypsin_2"/>
    <property type="match status" value="1"/>
</dbReference>
<comment type="caution">
    <text evidence="1">The sequence shown here is derived from an EMBL/GenBank/DDBJ whole genome shotgun (WGS) entry which is preliminary data.</text>
</comment>
<organism evidence="1 2">
    <name type="scientific">Streptomyces endophyticus</name>
    <dbReference type="NCBI Taxonomy" id="714166"/>
    <lineage>
        <taxon>Bacteria</taxon>
        <taxon>Bacillati</taxon>
        <taxon>Actinomycetota</taxon>
        <taxon>Actinomycetes</taxon>
        <taxon>Kitasatosporales</taxon>
        <taxon>Streptomycetaceae</taxon>
        <taxon>Streptomyces</taxon>
    </lineage>
</organism>
<dbReference type="InterPro" id="IPR027417">
    <property type="entry name" value="P-loop_NTPase"/>
</dbReference>
<reference evidence="1 2" key="1">
    <citation type="submission" date="2022-10" db="EMBL/GenBank/DDBJ databases">
        <authorList>
            <person name="Xie J."/>
            <person name="Shen N."/>
        </authorList>
    </citation>
    <scope>NUCLEOTIDE SEQUENCE [LARGE SCALE GENOMIC DNA]</scope>
    <source>
        <strain evidence="1 2">YIM65594</strain>
    </source>
</reference>
<dbReference type="RefSeq" id="WP_326021088.1">
    <property type="nucleotide sequence ID" value="NZ_JAOZYC010000150.1"/>
</dbReference>
<dbReference type="InterPro" id="IPR009003">
    <property type="entry name" value="Peptidase_S1_PA"/>
</dbReference>